<reference evidence="2 3" key="1">
    <citation type="journal article" date="2016" name="Genome Announc.">
        <title>Genome Sequence of Madurella mycetomatis mm55, Isolated from a Human Mycetoma Case in Sudan.</title>
        <authorList>
            <person name="Smit S."/>
            <person name="Derks M.F."/>
            <person name="Bervoets S."/>
            <person name="Fahal A."/>
            <person name="van Leeuwen W."/>
            <person name="van Belkum A."/>
            <person name="van de Sande W.W."/>
        </authorList>
    </citation>
    <scope>NUCLEOTIDE SEQUENCE [LARGE SCALE GENOMIC DNA]</scope>
    <source>
        <strain evidence="3">mm55</strain>
    </source>
</reference>
<dbReference type="Proteomes" id="UP000078237">
    <property type="component" value="Unassembled WGS sequence"/>
</dbReference>
<evidence type="ECO:0000313" key="2">
    <source>
        <dbReference type="EMBL" id="KXX72784.1"/>
    </source>
</evidence>
<evidence type="ECO:0000256" key="1">
    <source>
        <dbReference type="SAM" id="MobiDB-lite"/>
    </source>
</evidence>
<proteinExistence type="predicted"/>
<comment type="caution">
    <text evidence="2">The sequence shown here is derived from an EMBL/GenBank/DDBJ whole genome shotgun (WGS) entry which is preliminary data.</text>
</comment>
<feature type="region of interest" description="Disordered" evidence="1">
    <location>
        <begin position="158"/>
        <end position="179"/>
    </location>
</feature>
<dbReference type="VEuPathDB" id="FungiDB:MMYC01_210682"/>
<gene>
    <name evidence="2" type="ORF">MMYC01_210682</name>
</gene>
<feature type="compositionally biased region" description="Basic and acidic residues" evidence="1">
    <location>
        <begin position="131"/>
        <end position="146"/>
    </location>
</feature>
<feature type="non-terminal residue" evidence="2">
    <location>
        <position position="372"/>
    </location>
</feature>
<dbReference type="AlphaFoldDB" id="A0A175VPV0"/>
<feature type="compositionally biased region" description="Low complexity" evidence="1">
    <location>
        <begin position="159"/>
        <end position="176"/>
    </location>
</feature>
<organism evidence="2 3">
    <name type="scientific">Madurella mycetomatis</name>
    <dbReference type="NCBI Taxonomy" id="100816"/>
    <lineage>
        <taxon>Eukaryota</taxon>
        <taxon>Fungi</taxon>
        <taxon>Dikarya</taxon>
        <taxon>Ascomycota</taxon>
        <taxon>Pezizomycotina</taxon>
        <taxon>Sordariomycetes</taxon>
        <taxon>Sordariomycetidae</taxon>
        <taxon>Sordariales</taxon>
        <taxon>Sordariales incertae sedis</taxon>
        <taxon>Madurella</taxon>
    </lineage>
</organism>
<accession>A0A175VPV0</accession>
<feature type="region of interest" description="Disordered" evidence="1">
    <location>
        <begin position="131"/>
        <end position="150"/>
    </location>
</feature>
<dbReference type="OrthoDB" id="4646997at2759"/>
<dbReference type="EMBL" id="LCTW02000722">
    <property type="protein sequence ID" value="KXX72784.1"/>
    <property type="molecule type" value="Genomic_DNA"/>
</dbReference>
<name>A0A175VPV0_9PEZI</name>
<sequence length="372" mass="42231">MAPPYNARTLKDLPRVAKEHGLGHITVILDLPEPDLRLPTSRWNIQHLFAYRLLVLPESEFLPIFVADHLDSCSVCYDKHTLSQKWLVDTDQVESLIGNTPHRLCEQAEHDLLRLPHGSLWSALAQAVRDESTPKKEYPQRERTPRQLDGYVNSAIAIPGSSPSDSGSSPSSSFSDDTVELYDDEHEARSCKPEDVTVHLAICFLQVALNLCLLQDRARTQGATEIKPRIERSRLTVQIAGVPITSEDDGGICRMHKWKTPGNWSMGNLSLAILEAKRAFKRLDFNDKDGSYIPVVSDETLAQYLGEAIVAWKTNRRYLRNGIFLIAVTNTFIRFIHFTFGDDYLEYLDTKDELRQKALIRNSNKDVFVKMQ</sequence>
<evidence type="ECO:0000313" key="3">
    <source>
        <dbReference type="Proteomes" id="UP000078237"/>
    </source>
</evidence>
<dbReference type="STRING" id="100816.A0A175VPV0"/>
<protein>
    <submittedName>
        <fullName evidence="2">Uncharacterized protein</fullName>
    </submittedName>
</protein>
<keyword evidence="3" id="KW-1185">Reference proteome</keyword>